<name>K0R9N7_THAOC</name>
<accession>K0R9N7</accession>
<proteinExistence type="predicted"/>
<evidence type="ECO:0000313" key="3">
    <source>
        <dbReference type="EMBL" id="EJK50303.1"/>
    </source>
</evidence>
<keyword evidence="4" id="KW-1185">Reference proteome</keyword>
<evidence type="ECO:0000256" key="2">
    <source>
        <dbReference type="SAM" id="MobiDB-lite"/>
    </source>
</evidence>
<feature type="compositionally biased region" description="Basic residues" evidence="2">
    <location>
        <begin position="505"/>
        <end position="518"/>
    </location>
</feature>
<protein>
    <submittedName>
        <fullName evidence="3">Uncharacterized protein</fullName>
    </submittedName>
</protein>
<sequence>MCALFLSPLSDDFAEDRPPALGKQVRKEGSLGYLGFGEFRELWSGTSGRTGRTRRPNPVTVGARGRGAGRPGGALQTCAAAASVRGRRPADTSPGAWRHVTAGDVVFCRESARPANLLTASSDRGSTVIRSPLISNLLVLVPPTPRRLTVLETADTPRHCCCSTDRTATALGWTASARDTRYTLRDTRYTPPKVTILAVAIADYHGGVARTIAPVSEGGGGAIAVGLDEGQGFKKLDEMKKDMQDEHKDTRDAVVGGLEACRQGIASLDERASERDQRLLEVLVEQQQKEKHESDEKQRKKRLEEEKVVKEIQEMRKKFDEQTAQLTTLVQTLSAVKAPRDSRDSRSSGPPIANLFIGGSGSAASNAMVSRDDDDGSSIAAVQSPPAVAPRPRRTFLQTPKAIRTPKAKAHLDTFSRALEELDSNATMTSDADVPSRVVKLQHVRNVAPTTTPHTARMEISEDQHVVRALEGRSISRFGRRCEGKIEKSPTATGTALRAQERLRRSNRVKTRAQKKQG</sequence>
<keyword evidence="1" id="KW-0175">Coiled coil</keyword>
<feature type="region of interest" description="Disordered" evidence="2">
    <location>
        <begin position="335"/>
        <end position="392"/>
    </location>
</feature>
<dbReference type="EMBL" id="AGNL01044045">
    <property type="protein sequence ID" value="EJK50303.1"/>
    <property type="molecule type" value="Genomic_DNA"/>
</dbReference>
<gene>
    <name evidence="3" type="ORF">THAOC_30753</name>
</gene>
<comment type="caution">
    <text evidence="3">The sequence shown here is derived from an EMBL/GenBank/DDBJ whole genome shotgun (WGS) entry which is preliminary data.</text>
</comment>
<evidence type="ECO:0000256" key="1">
    <source>
        <dbReference type="SAM" id="Coils"/>
    </source>
</evidence>
<feature type="coiled-coil region" evidence="1">
    <location>
        <begin position="286"/>
        <end position="325"/>
    </location>
</feature>
<organism evidence="3 4">
    <name type="scientific">Thalassiosira oceanica</name>
    <name type="common">Marine diatom</name>
    <dbReference type="NCBI Taxonomy" id="159749"/>
    <lineage>
        <taxon>Eukaryota</taxon>
        <taxon>Sar</taxon>
        <taxon>Stramenopiles</taxon>
        <taxon>Ochrophyta</taxon>
        <taxon>Bacillariophyta</taxon>
        <taxon>Coscinodiscophyceae</taxon>
        <taxon>Thalassiosirophycidae</taxon>
        <taxon>Thalassiosirales</taxon>
        <taxon>Thalassiosiraceae</taxon>
        <taxon>Thalassiosira</taxon>
    </lineage>
</organism>
<evidence type="ECO:0000313" key="4">
    <source>
        <dbReference type="Proteomes" id="UP000266841"/>
    </source>
</evidence>
<feature type="region of interest" description="Disordered" evidence="2">
    <location>
        <begin position="45"/>
        <end position="74"/>
    </location>
</feature>
<reference evidence="3 4" key="1">
    <citation type="journal article" date="2012" name="Genome Biol.">
        <title>Genome and low-iron response of an oceanic diatom adapted to chronic iron limitation.</title>
        <authorList>
            <person name="Lommer M."/>
            <person name="Specht M."/>
            <person name="Roy A.S."/>
            <person name="Kraemer L."/>
            <person name="Andreson R."/>
            <person name="Gutowska M.A."/>
            <person name="Wolf J."/>
            <person name="Bergner S.V."/>
            <person name="Schilhabel M.B."/>
            <person name="Klostermeier U.C."/>
            <person name="Beiko R.G."/>
            <person name="Rosenstiel P."/>
            <person name="Hippler M."/>
            <person name="Laroche J."/>
        </authorList>
    </citation>
    <scope>NUCLEOTIDE SEQUENCE [LARGE SCALE GENOMIC DNA]</scope>
    <source>
        <strain evidence="3 4">CCMP1005</strain>
    </source>
</reference>
<dbReference type="Proteomes" id="UP000266841">
    <property type="component" value="Unassembled WGS sequence"/>
</dbReference>
<feature type="region of interest" description="Disordered" evidence="2">
    <location>
        <begin position="486"/>
        <end position="518"/>
    </location>
</feature>
<dbReference type="AlphaFoldDB" id="K0R9N7"/>